<dbReference type="Proteomes" id="UP000019426">
    <property type="component" value="Chromosome M2/40_rep1"/>
</dbReference>
<sequence length="226" mass="24841">MPYSMMFASFALLIPSLRGSAKPTLMLWLPFLSIFTADNPSAPSNSPVERDSYFVPLPTTEERLLCALARTISPPASSTFCATGSKSEPSLEIRSRKSSGILISTLATGRHRLFRKHLHIHPTPFDIFHGRNFKASVLTDQNVVSGNLKTGNDTEAEQVGCLGECSKVCPTLTPVAAFPVNTDRCEDFIHRSRETLAVLYLFCDNDISKTVHFSKTHITPSNLGRA</sequence>
<accession>W6RT30</accession>
<reference evidence="1 2" key="1">
    <citation type="submission" date="2013-11" db="EMBL/GenBank/DDBJ databases">
        <title>Complete genome sequence of Clostridum sp. M2/40.</title>
        <authorList>
            <person name="Wibberg D."/>
            <person name="Puehler A."/>
            <person name="Schlueter A."/>
        </authorList>
    </citation>
    <scope>NUCLEOTIDE SEQUENCE [LARGE SCALE GENOMIC DNA]</scope>
    <source>
        <strain evidence="2">M2/40</strain>
    </source>
</reference>
<protein>
    <submittedName>
        <fullName evidence="1">Uncharacterized protein</fullName>
    </submittedName>
</protein>
<dbReference type="STRING" id="1216932.CM240_0621"/>
<dbReference type="AlphaFoldDB" id="W6RT30"/>
<dbReference type="KEGG" id="clt:CM240_0621"/>
<dbReference type="PATRIC" id="fig|1216932.3.peg.610"/>
<organism evidence="1 2">
    <name type="scientific">Clostridium bornimense</name>
    <dbReference type="NCBI Taxonomy" id="1216932"/>
    <lineage>
        <taxon>Bacteria</taxon>
        <taxon>Bacillati</taxon>
        <taxon>Bacillota</taxon>
        <taxon>Clostridia</taxon>
        <taxon>Eubacteriales</taxon>
        <taxon>Clostridiaceae</taxon>
        <taxon>Clostridium</taxon>
    </lineage>
</organism>
<dbReference type="HOGENOM" id="CLU_1223015_0_0_9"/>
<proteinExistence type="predicted"/>
<keyword evidence="2" id="KW-1185">Reference proteome</keyword>
<evidence type="ECO:0000313" key="2">
    <source>
        <dbReference type="Proteomes" id="UP000019426"/>
    </source>
</evidence>
<name>W6RT30_9CLOT</name>
<dbReference type="EMBL" id="HG917868">
    <property type="protein sequence ID" value="CDM67786.1"/>
    <property type="molecule type" value="Genomic_DNA"/>
</dbReference>
<gene>
    <name evidence="1" type="ORF">CM240_0621</name>
</gene>
<evidence type="ECO:0000313" key="1">
    <source>
        <dbReference type="EMBL" id="CDM67786.1"/>
    </source>
</evidence>